<comment type="caution">
    <text evidence="2">The sequence shown here is derived from an EMBL/GenBank/DDBJ whole genome shotgun (WGS) entry which is preliminary data.</text>
</comment>
<evidence type="ECO:0000313" key="2">
    <source>
        <dbReference type="EMBL" id="OFD87393.1"/>
    </source>
</evidence>
<keyword evidence="1" id="KW-1133">Transmembrane helix</keyword>
<sequence>MKFRKKGFENDFFKVVAYILLSIGIFKGYFGRLAWIAKKHSVIVKIYENKKHVRMSCKRTIGKEVGKS</sequence>
<reference evidence="2 3" key="1">
    <citation type="submission" date="2016-05" db="EMBL/GenBank/DDBJ databases">
        <title>Bacillus thuringiensis and Bacillus weihenstephanensis as novel biocontrol agents of wilt causing Verticillium species.</title>
        <authorList>
            <person name="Hollensteiner J."/>
            <person name="Wemheuer F."/>
            <person name="Harting R."/>
            <person name="Kolarzyk A."/>
            <person name="Diaz-Valerio S."/>
            <person name="Poehlein A."/>
            <person name="Brzuszkiewicz E."/>
            <person name="Nesemann K."/>
            <person name="Braus-Stromeyer S."/>
            <person name="Braus G."/>
            <person name="Daniel R."/>
            <person name="Liesegang H."/>
        </authorList>
    </citation>
    <scope>NUCLEOTIDE SEQUENCE [LARGE SCALE GENOMIC DNA]</scope>
    <source>
        <strain evidence="2 3">GOE11</strain>
    </source>
</reference>
<dbReference type="RefSeq" id="WP_070147244.1">
    <property type="nucleotide sequence ID" value="NZ_LXLX01000091.1"/>
</dbReference>
<organism evidence="2 3">
    <name type="scientific">Bacillus mycoides</name>
    <dbReference type="NCBI Taxonomy" id="1405"/>
    <lineage>
        <taxon>Bacteria</taxon>
        <taxon>Bacillati</taxon>
        <taxon>Bacillota</taxon>
        <taxon>Bacilli</taxon>
        <taxon>Bacillales</taxon>
        <taxon>Bacillaceae</taxon>
        <taxon>Bacillus</taxon>
        <taxon>Bacillus cereus group</taxon>
    </lineage>
</organism>
<protein>
    <submittedName>
        <fullName evidence="2">Uncharacterized protein</fullName>
    </submittedName>
</protein>
<evidence type="ECO:0000313" key="3">
    <source>
        <dbReference type="Proteomes" id="UP000175835"/>
    </source>
</evidence>
<keyword evidence="1" id="KW-0472">Membrane</keyword>
<accession>A0A1D3MX02</accession>
<dbReference type="Proteomes" id="UP000175835">
    <property type="component" value="Unassembled WGS sequence"/>
</dbReference>
<evidence type="ECO:0000256" key="1">
    <source>
        <dbReference type="SAM" id="Phobius"/>
    </source>
</evidence>
<dbReference type="AlphaFoldDB" id="A0A1D3MX02"/>
<keyword evidence="1" id="KW-0812">Transmembrane</keyword>
<proteinExistence type="predicted"/>
<dbReference type="PATRIC" id="fig|86662.28.peg.5909"/>
<gene>
    <name evidence="2" type="ORF">BWGOE11_57360</name>
</gene>
<name>A0A1D3MX02_BACMY</name>
<feature type="transmembrane region" description="Helical" evidence="1">
    <location>
        <begin position="12"/>
        <end position="30"/>
    </location>
</feature>
<dbReference type="EMBL" id="LXLX01000091">
    <property type="protein sequence ID" value="OFD87393.1"/>
    <property type="molecule type" value="Genomic_DNA"/>
</dbReference>